<dbReference type="AlphaFoldDB" id="A0A8S2A9W6"/>
<gene>
    <name evidence="5" type="ORF">AARE701A_LOCUS9369</name>
</gene>
<dbReference type="Proteomes" id="UP000682877">
    <property type="component" value="Chromosome 4"/>
</dbReference>
<feature type="region of interest" description="Disordered" evidence="4">
    <location>
        <begin position="781"/>
        <end position="841"/>
    </location>
</feature>
<feature type="coiled-coil region" evidence="3">
    <location>
        <begin position="24"/>
        <end position="210"/>
    </location>
</feature>
<comment type="similarity">
    <text evidence="1">Belongs to the FPP family.</text>
</comment>
<evidence type="ECO:0008006" key="7">
    <source>
        <dbReference type="Google" id="ProtNLM"/>
    </source>
</evidence>
<dbReference type="PANTHER" id="PTHR31580:SF22">
    <property type="entry name" value="FILAMENT-LIKE PLANT PROTEIN 7"/>
    <property type="match status" value="1"/>
</dbReference>
<feature type="compositionally biased region" description="Basic residues" evidence="4">
    <location>
        <begin position="880"/>
        <end position="895"/>
    </location>
</feature>
<evidence type="ECO:0000256" key="3">
    <source>
        <dbReference type="SAM" id="Coils"/>
    </source>
</evidence>
<feature type="compositionally biased region" description="Polar residues" evidence="4">
    <location>
        <begin position="781"/>
        <end position="795"/>
    </location>
</feature>
<dbReference type="InterPro" id="IPR008587">
    <property type="entry name" value="FPP_plant"/>
</dbReference>
<reference evidence="5" key="1">
    <citation type="submission" date="2021-01" db="EMBL/GenBank/DDBJ databases">
        <authorList>
            <person name="Bezrukov I."/>
        </authorList>
    </citation>
    <scope>NUCLEOTIDE SEQUENCE</scope>
</reference>
<feature type="region of interest" description="Disordered" evidence="4">
    <location>
        <begin position="434"/>
        <end position="486"/>
    </location>
</feature>
<organism evidence="5 6">
    <name type="scientific">Arabidopsis arenosa</name>
    <name type="common">Sand rock-cress</name>
    <name type="synonym">Cardaminopsis arenosa</name>
    <dbReference type="NCBI Taxonomy" id="38785"/>
    <lineage>
        <taxon>Eukaryota</taxon>
        <taxon>Viridiplantae</taxon>
        <taxon>Streptophyta</taxon>
        <taxon>Embryophyta</taxon>
        <taxon>Tracheophyta</taxon>
        <taxon>Spermatophyta</taxon>
        <taxon>Magnoliopsida</taxon>
        <taxon>eudicotyledons</taxon>
        <taxon>Gunneridae</taxon>
        <taxon>Pentapetalae</taxon>
        <taxon>rosids</taxon>
        <taxon>malvids</taxon>
        <taxon>Brassicales</taxon>
        <taxon>Brassicaceae</taxon>
        <taxon>Camelineae</taxon>
        <taxon>Arabidopsis</taxon>
    </lineage>
</organism>
<keyword evidence="6" id="KW-1185">Reference proteome</keyword>
<evidence type="ECO:0000313" key="5">
    <source>
        <dbReference type="EMBL" id="CAE6004250.1"/>
    </source>
</evidence>
<dbReference type="PANTHER" id="PTHR31580">
    <property type="entry name" value="FILAMENT-LIKE PLANT PROTEIN 4"/>
    <property type="match status" value="1"/>
</dbReference>
<sequence length="902" mass="101920">MDHKGWPWKKKSMEKTIVESNGETEKVVADKIELENRVKSLNDKLTSVEAESNKHETEAQEAIVGWEKTKAEVASLKKKLDEALNEKHRSEERSSHTDAGLKECMQQLRCVREEQERMMHDALAKTSQEYERRLIVIKTELAGTSKRLAEAEGENAQLSKALLAKNKTVEDLNRERDRIEVDFNSLVSSLESKEKENVSLRYEVRVLEKELELRNEEREFSRRTAEASHKLHLENVKKVAKLESECQRLRVLVRKRLPGPAALSKMRNEVEMLGRRRVNGSPHSPMIDSEKINNLTEQLCLLEEENKTLREALNKKVSELQFSRNMYSRTASRLLEFESHLDESSKGTNIEPSRSSNVSHEVSLASVSEFENDDKVSCADSWASALLSELDNFKNKKQMGSSLVGTPKASEMKLMDDFAEMEKLAMVASTIDNRRGSSPICSSDSISATGPVENESNEYTSEVTKTSGTDDSLNPDASPKDDIKSDSLPQSLHIILKAVMEHKRITQRNTDEVLEDIRKALSSVNHSSFSVINHQETKTITVEDRLDMECNISKSIHRIIEIIEGVSLKDERHVSNGESERLSGYTARVLQWKTTELSSVLQRFLQTCYDLLDRKADMKKFTQELSFVLEWMVNHCFSLQDVSTMRDEIKKQFEWDESRSGSEVDIGTFRQVSEAEKHKTEDVSFLACKDQLIEDKPGNQKLSSKTVEEEAKDKRASASENELKLEEKQNMRTELEIAAASEKLAECQETILNLGKQLKALTNSKETALLSEKLMSDITDKSNNLAGAQPSQETTIPEKRLTSQRSSLLDQMKAEDHNTGESKDQKPQAADKNGKGGNSSVYNETIEALEQILLSDKSKGSDSNCFAIVPQKKSGGVKSLWRKLLGRNKKGKSKKVPNPFAT</sequence>
<evidence type="ECO:0000256" key="1">
    <source>
        <dbReference type="ARBA" id="ARBA00005921"/>
    </source>
</evidence>
<keyword evidence="2 3" id="KW-0175">Coiled coil</keyword>
<evidence type="ECO:0000256" key="4">
    <source>
        <dbReference type="SAM" id="MobiDB-lite"/>
    </source>
</evidence>
<protein>
    <recommendedName>
        <fullName evidence="7">Filament-like plant protein 7</fullName>
    </recommendedName>
</protein>
<feature type="compositionally biased region" description="Basic and acidic residues" evidence="4">
    <location>
        <begin position="706"/>
        <end position="727"/>
    </location>
</feature>
<name>A0A8S2A9W6_ARAAE</name>
<feature type="compositionally biased region" description="Polar residues" evidence="4">
    <location>
        <begin position="457"/>
        <end position="472"/>
    </location>
</feature>
<evidence type="ECO:0000256" key="2">
    <source>
        <dbReference type="ARBA" id="ARBA00023054"/>
    </source>
</evidence>
<accession>A0A8S2A9W6</accession>
<feature type="region of interest" description="Disordered" evidence="4">
    <location>
        <begin position="874"/>
        <end position="902"/>
    </location>
</feature>
<feature type="region of interest" description="Disordered" evidence="4">
    <location>
        <begin position="697"/>
        <end position="727"/>
    </location>
</feature>
<feature type="compositionally biased region" description="Basic and acidic residues" evidence="4">
    <location>
        <begin position="812"/>
        <end position="826"/>
    </location>
</feature>
<dbReference type="Pfam" id="PF05911">
    <property type="entry name" value="FPP"/>
    <property type="match status" value="1"/>
</dbReference>
<evidence type="ECO:0000313" key="6">
    <source>
        <dbReference type="Proteomes" id="UP000682877"/>
    </source>
</evidence>
<feature type="compositionally biased region" description="Low complexity" evidence="4">
    <location>
        <begin position="437"/>
        <end position="447"/>
    </location>
</feature>
<dbReference type="EMBL" id="LR999454">
    <property type="protein sequence ID" value="CAE6004250.1"/>
    <property type="molecule type" value="Genomic_DNA"/>
</dbReference>
<proteinExistence type="inferred from homology"/>